<dbReference type="GO" id="GO:0006355">
    <property type="term" value="P:regulation of DNA-templated transcription"/>
    <property type="evidence" value="ECO:0007669"/>
    <property type="project" value="InterPro"/>
</dbReference>
<dbReference type="Pfam" id="PF13191">
    <property type="entry name" value="AAA_16"/>
    <property type="match status" value="1"/>
</dbReference>
<feature type="DNA-binding region" description="OmpR/PhoB-type" evidence="5">
    <location>
        <begin position="1"/>
        <end position="96"/>
    </location>
</feature>
<dbReference type="InterPro" id="IPR011990">
    <property type="entry name" value="TPR-like_helical_dom_sf"/>
</dbReference>
<dbReference type="InterPro" id="IPR027417">
    <property type="entry name" value="P-loop_NTPase"/>
</dbReference>
<dbReference type="PANTHER" id="PTHR35807">
    <property type="entry name" value="TRANSCRIPTIONAL REGULATOR REDD-RELATED"/>
    <property type="match status" value="1"/>
</dbReference>
<reference evidence="7 8" key="1">
    <citation type="submission" date="2018-10" db="EMBL/GenBank/DDBJ databases">
        <title>Draft genome of Mycobacterium hodleri strain B.</title>
        <authorList>
            <person name="Amande T.J."/>
            <person name="Mcgenity T.J."/>
        </authorList>
    </citation>
    <scope>NUCLEOTIDE SEQUENCE [LARGE SCALE GENOMIC DNA]</scope>
    <source>
        <strain evidence="7 8">B</strain>
    </source>
</reference>
<proteinExistence type="inferred from homology"/>
<comment type="caution">
    <text evidence="7">The sequence shown here is derived from an EMBL/GenBank/DDBJ whole genome shotgun (WGS) entry which is preliminary data.</text>
</comment>
<evidence type="ECO:0000256" key="3">
    <source>
        <dbReference type="ARBA" id="ARBA00023125"/>
    </source>
</evidence>
<keyword evidence="4" id="KW-0804">Transcription</keyword>
<dbReference type="CDD" id="cd15831">
    <property type="entry name" value="BTAD"/>
    <property type="match status" value="1"/>
</dbReference>
<dbReference type="Proteomes" id="UP000315759">
    <property type="component" value="Unassembled WGS sequence"/>
</dbReference>
<sequence length="1141" mass="121678">MLGPLQVVHEESEVRVDVGPPKQRAVLAVLLLARGRVVSVDRLTDAVWGDDAPGSATASLHAYVSNLRRALRGGASTGRLASPIVRQTPGYYLAVGPDDVDLTVFTSTVGRAAAAVEAHDWTVALEQADAAMSLWRGPFLEDLRDQPWVGPEATAADETRRDCLDYRISALFALGRAPLALASAAQLSAADPLSDRSCWLHVLALYRAGRTSDALEAYTRHARTLDAELGLQPGPQLRELQTAILRQAPELAAWPRHPEWTGAAEVTTPAVPAMPATEPAEPPRRALLVGRQRELGTVTDLLADVAGGATRWLVLSGPPGIGKTRLAEEVAGRVAEAGGRVVWISCPDESATPPWWPMRQLVRALGADADEVLQVPEDADPDTARFRVYERVQGLLESAPDVRAVVVDDVQWADSASTGCLAYVAGALRDHPVAMVLTVRDGEHTPELRRLLGTVVRGAHNRHVEVPALSSHDVATLATQVAEEAVTAAEAATLAERTGGNPFFVCEYARLPRDERQGNEIPVAVKSVLDRRFAGLDPAVLQMLRTAAVIGDDVDVAVLAKATRLDVDVLADYLDEAADERIVVPSHTGDGYAFAHGLLREQLVASMPALRRQRLHATVAEVLADGVGADALTRRALHLVAAQPLVEPDVVVEACRRAAEDATERWSSDIAATWWQAALDAYDRLPASSRDEAERDALTVAMLEAHSRAGRGRLVLTTVERYLSDALRAGRTTTAGLVASTLLRASGAWPWLAPGEDPGDLLGVLEDAASVADRDTGAGARVLAALAVGHCYNPNPEVPAAHLDRAEQLAESTGDPDVLADVLTGRLITYSGVATASERTLVWAERLNGLRHSRSREDRVISNSVCTMAEMNLGDVDAAARRLAVGIEGSEALTLPVLRAQLRWMEAVLAVWRGDFAEAERHHGIAAHVHEQTELYGAGSGLMAEVSLLRETGGPIDPQWLAMAATPETGGQSMANLVKTALLTVADGPEVPSAAETLLAEWLATRARPHVWTTLGHLVLLAHLAADNGLTRYAGPLLDELHPFGDRIAVLGQIGVVGPVALATARLRLLDGDRDQALAELTRARAVAERTGAAPTLVRCALLAAELSESDEQRRAMAAEVVVDARRLGMLAVEAAALKLA</sequence>
<evidence type="ECO:0000256" key="1">
    <source>
        <dbReference type="ARBA" id="ARBA00005820"/>
    </source>
</evidence>
<dbReference type="SMART" id="SM01043">
    <property type="entry name" value="BTAD"/>
    <property type="match status" value="1"/>
</dbReference>
<dbReference type="InterPro" id="IPR036388">
    <property type="entry name" value="WH-like_DNA-bd_sf"/>
</dbReference>
<dbReference type="AlphaFoldDB" id="A0A544W697"/>
<accession>A0A544W697</accession>
<organism evidence="7 8">
    <name type="scientific">Mycolicibacterium hodleri</name>
    <dbReference type="NCBI Taxonomy" id="49897"/>
    <lineage>
        <taxon>Bacteria</taxon>
        <taxon>Bacillati</taxon>
        <taxon>Actinomycetota</taxon>
        <taxon>Actinomycetes</taxon>
        <taxon>Mycobacteriales</taxon>
        <taxon>Mycobacteriaceae</taxon>
        <taxon>Mycolicibacterium</taxon>
    </lineage>
</organism>
<dbReference type="InterPro" id="IPR016032">
    <property type="entry name" value="Sig_transdc_resp-reg_C-effctor"/>
</dbReference>
<comment type="similarity">
    <text evidence="1">Belongs to the AfsR/DnrI/RedD regulatory family.</text>
</comment>
<keyword evidence="8" id="KW-1185">Reference proteome</keyword>
<dbReference type="InterPro" id="IPR041664">
    <property type="entry name" value="AAA_16"/>
</dbReference>
<keyword evidence="3 5" id="KW-0238">DNA-binding</keyword>
<evidence type="ECO:0000256" key="5">
    <source>
        <dbReference type="PROSITE-ProRule" id="PRU01091"/>
    </source>
</evidence>
<dbReference type="Gene3D" id="1.25.40.10">
    <property type="entry name" value="Tetratricopeptide repeat domain"/>
    <property type="match status" value="1"/>
</dbReference>
<evidence type="ECO:0000256" key="4">
    <source>
        <dbReference type="ARBA" id="ARBA00023163"/>
    </source>
</evidence>
<dbReference type="GO" id="GO:0003677">
    <property type="term" value="F:DNA binding"/>
    <property type="evidence" value="ECO:0007669"/>
    <property type="project" value="UniProtKB-UniRule"/>
</dbReference>
<dbReference type="GO" id="GO:0000160">
    <property type="term" value="P:phosphorelay signal transduction system"/>
    <property type="evidence" value="ECO:0007669"/>
    <property type="project" value="InterPro"/>
</dbReference>
<dbReference type="InterPro" id="IPR005158">
    <property type="entry name" value="BTAD"/>
</dbReference>
<dbReference type="Pfam" id="PF00486">
    <property type="entry name" value="Trans_reg_C"/>
    <property type="match status" value="1"/>
</dbReference>
<name>A0A544W697_9MYCO</name>
<dbReference type="PANTHER" id="PTHR35807:SF1">
    <property type="entry name" value="TRANSCRIPTIONAL REGULATOR REDD"/>
    <property type="match status" value="1"/>
</dbReference>
<dbReference type="EMBL" id="VIFX01000005">
    <property type="protein sequence ID" value="TQR87751.1"/>
    <property type="molecule type" value="Genomic_DNA"/>
</dbReference>
<dbReference type="CDD" id="cd00383">
    <property type="entry name" value="trans_reg_C"/>
    <property type="match status" value="1"/>
</dbReference>
<dbReference type="SUPFAM" id="SSF52540">
    <property type="entry name" value="P-loop containing nucleoside triphosphate hydrolases"/>
    <property type="match status" value="1"/>
</dbReference>
<dbReference type="Gene3D" id="3.40.50.300">
    <property type="entry name" value="P-loop containing nucleotide triphosphate hydrolases"/>
    <property type="match status" value="1"/>
</dbReference>
<gene>
    <name evidence="7" type="ORF">D8S82_05610</name>
</gene>
<dbReference type="Pfam" id="PF03704">
    <property type="entry name" value="BTAD"/>
    <property type="match status" value="1"/>
</dbReference>
<protein>
    <submittedName>
        <fullName evidence="7">AAA family ATPase</fullName>
    </submittedName>
</protein>
<dbReference type="InterPro" id="IPR001867">
    <property type="entry name" value="OmpR/PhoB-type_DNA-bd"/>
</dbReference>
<dbReference type="InterPro" id="IPR051677">
    <property type="entry name" value="AfsR-DnrI-RedD_regulator"/>
</dbReference>
<evidence type="ECO:0000256" key="2">
    <source>
        <dbReference type="ARBA" id="ARBA00023015"/>
    </source>
</evidence>
<evidence type="ECO:0000313" key="8">
    <source>
        <dbReference type="Proteomes" id="UP000315759"/>
    </source>
</evidence>
<dbReference type="SMART" id="SM00862">
    <property type="entry name" value="Trans_reg_C"/>
    <property type="match status" value="1"/>
</dbReference>
<dbReference type="Gene3D" id="1.10.10.10">
    <property type="entry name" value="Winged helix-like DNA-binding domain superfamily/Winged helix DNA-binding domain"/>
    <property type="match status" value="1"/>
</dbReference>
<feature type="domain" description="OmpR/PhoB-type" evidence="6">
    <location>
        <begin position="1"/>
        <end position="96"/>
    </location>
</feature>
<evidence type="ECO:0000313" key="7">
    <source>
        <dbReference type="EMBL" id="TQR87751.1"/>
    </source>
</evidence>
<dbReference type="PROSITE" id="PS51755">
    <property type="entry name" value="OMPR_PHOB"/>
    <property type="match status" value="1"/>
</dbReference>
<keyword evidence="2" id="KW-0805">Transcription regulation</keyword>
<dbReference type="SUPFAM" id="SSF48452">
    <property type="entry name" value="TPR-like"/>
    <property type="match status" value="1"/>
</dbReference>
<dbReference type="SUPFAM" id="SSF46894">
    <property type="entry name" value="C-terminal effector domain of the bipartite response regulators"/>
    <property type="match status" value="1"/>
</dbReference>
<evidence type="ECO:0000259" key="6">
    <source>
        <dbReference type="PROSITE" id="PS51755"/>
    </source>
</evidence>